<dbReference type="RefSeq" id="XP_070855352.1">
    <property type="nucleotide sequence ID" value="XM_070999251.1"/>
</dbReference>
<evidence type="ECO:0000313" key="2">
    <source>
        <dbReference type="Proteomes" id="UP001652628"/>
    </source>
</evidence>
<feature type="compositionally biased region" description="Basic and acidic residues" evidence="1">
    <location>
        <begin position="185"/>
        <end position="197"/>
    </location>
</feature>
<dbReference type="GeneID" id="139354978"/>
<feature type="region of interest" description="Disordered" evidence="1">
    <location>
        <begin position="104"/>
        <end position="399"/>
    </location>
</feature>
<feature type="compositionally biased region" description="Low complexity" evidence="1">
    <location>
        <begin position="333"/>
        <end position="347"/>
    </location>
</feature>
<feature type="compositionally biased region" description="Polar residues" evidence="1">
    <location>
        <begin position="140"/>
        <end position="154"/>
    </location>
</feature>
<accession>A0ABM4TZG2</accession>
<feature type="compositionally biased region" description="Polar residues" evidence="1">
    <location>
        <begin position="308"/>
        <end position="323"/>
    </location>
</feature>
<protein>
    <submittedName>
        <fullName evidence="3">Serine/arginine repetitive matrix protein 1-like</fullName>
    </submittedName>
</protein>
<keyword evidence="2" id="KW-1185">Reference proteome</keyword>
<feature type="compositionally biased region" description="Low complexity" evidence="1">
    <location>
        <begin position="282"/>
        <end position="305"/>
    </location>
</feature>
<proteinExistence type="predicted"/>
<dbReference type="Proteomes" id="UP001652628">
    <property type="component" value="Unplaced"/>
</dbReference>
<sequence length="399" mass="42059">MENERMETWRAGQEFRVQKRITELHRTLDSPVNFGQGEEVPHLGGAAAHRRATSITGISGTAAVGRASVGSGLENHPVLVNRGPTADSADSDRRRIDKKLCWETEKPGKPGLHAAADLGADFNPEWHSGTSVGTPDPRTPSATAAPSRAHSSANRAGHVVTSHTTSVTRVINSADPAASRAVQCHPRDHQVPTERPPRPPQRPTSALHSAQRAPIERHQCPPWPTAVPSAASAPNAKPYERLPSSRATAVPTERSPHRSALPRVSRATGSAHPRVHQERSPRSPSAIRSASLSSAHRAASAPSVAFSAHQQRPSSGVSAQQAPSAAPTERQSPRPQQRPAAPSAAQPLTSRTHRAPTGAPAATTSVSHCRTSAAPAVRPPHHAPGSAQRPVTPLGALTE</sequence>
<evidence type="ECO:0000313" key="3">
    <source>
        <dbReference type="RefSeq" id="XP_070855352.1"/>
    </source>
</evidence>
<gene>
    <name evidence="3" type="primary">LOC139354978</name>
</gene>
<organism evidence="2 3">
    <name type="scientific">Drosophila suzukii</name>
    <name type="common">Spotted-wing drosophila fruit fly</name>
    <dbReference type="NCBI Taxonomy" id="28584"/>
    <lineage>
        <taxon>Eukaryota</taxon>
        <taxon>Metazoa</taxon>
        <taxon>Ecdysozoa</taxon>
        <taxon>Arthropoda</taxon>
        <taxon>Hexapoda</taxon>
        <taxon>Insecta</taxon>
        <taxon>Pterygota</taxon>
        <taxon>Neoptera</taxon>
        <taxon>Endopterygota</taxon>
        <taxon>Diptera</taxon>
        <taxon>Brachycera</taxon>
        <taxon>Muscomorpha</taxon>
        <taxon>Ephydroidea</taxon>
        <taxon>Drosophilidae</taxon>
        <taxon>Drosophila</taxon>
        <taxon>Sophophora</taxon>
    </lineage>
</organism>
<evidence type="ECO:0000256" key="1">
    <source>
        <dbReference type="SAM" id="MobiDB-lite"/>
    </source>
</evidence>
<name>A0ABM4TZG2_DROSZ</name>
<feature type="compositionally biased region" description="Low complexity" evidence="1">
    <location>
        <begin position="158"/>
        <end position="170"/>
    </location>
</feature>
<reference evidence="3" key="1">
    <citation type="submission" date="2025-08" db="UniProtKB">
        <authorList>
            <consortium name="RefSeq"/>
        </authorList>
    </citation>
    <scope>IDENTIFICATION</scope>
</reference>